<evidence type="ECO:0000313" key="7">
    <source>
        <dbReference type="EMBL" id="PPJ54838.1"/>
    </source>
</evidence>
<dbReference type="OrthoDB" id="3231000at2759"/>
<proteinExistence type="predicted"/>
<evidence type="ECO:0000256" key="6">
    <source>
        <dbReference type="SAM" id="Phobius"/>
    </source>
</evidence>
<keyword evidence="8" id="KW-1185">Reference proteome</keyword>
<dbReference type="InterPro" id="IPR002523">
    <property type="entry name" value="MgTranspt_CorA/ZnTranspt_ZntB"/>
</dbReference>
<dbReference type="Gene3D" id="1.20.58.340">
    <property type="entry name" value="Magnesium transport protein CorA, transmembrane region"/>
    <property type="match status" value="1"/>
</dbReference>
<protein>
    <submittedName>
        <fullName evidence="7">Uncharacterized protein</fullName>
    </submittedName>
</protein>
<dbReference type="AlphaFoldDB" id="A0A2S6C529"/>
<feature type="transmembrane region" description="Helical" evidence="6">
    <location>
        <begin position="355"/>
        <end position="378"/>
    </location>
</feature>
<evidence type="ECO:0000256" key="1">
    <source>
        <dbReference type="ARBA" id="ARBA00004141"/>
    </source>
</evidence>
<feature type="compositionally biased region" description="Basic and acidic residues" evidence="5">
    <location>
        <begin position="21"/>
        <end position="39"/>
    </location>
</feature>
<feature type="compositionally biased region" description="Polar residues" evidence="5">
    <location>
        <begin position="242"/>
        <end position="255"/>
    </location>
</feature>
<dbReference type="Proteomes" id="UP000237631">
    <property type="component" value="Unassembled WGS sequence"/>
</dbReference>
<dbReference type="GO" id="GO:0046873">
    <property type="term" value="F:metal ion transmembrane transporter activity"/>
    <property type="evidence" value="ECO:0007669"/>
    <property type="project" value="InterPro"/>
</dbReference>
<keyword evidence="3 6" id="KW-1133">Transmembrane helix</keyword>
<evidence type="ECO:0000256" key="2">
    <source>
        <dbReference type="ARBA" id="ARBA00022692"/>
    </source>
</evidence>
<organism evidence="7 8">
    <name type="scientific">Cercospora berteroae</name>
    <dbReference type="NCBI Taxonomy" id="357750"/>
    <lineage>
        <taxon>Eukaryota</taxon>
        <taxon>Fungi</taxon>
        <taxon>Dikarya</taxon>
        <taxon>Ascomycota</taxon>
        <taxon>Pezizomycotina</taxon>
        <taxon>Dothideomycetes</taxon>
        <taxon>Dothideomycetidae</taxon>
        <taxon>Mycosphaerellales</taxon>
        <taxon>Mycosphaerellaceae</taxon>
        <taxon>Cercospora</taxon>
    </lineage>
</organism>
<comment type="caution">
    <text evidence="7">The sequence shown here is derived from an EMBL/GenBank/DDBJ whole genome shotgun (WGS) entry which is preliminary data.</text>
</comment>
<dbReference type="InterPro" id="IPR045863">
    <property type="entry name" value="CorA_TM1_TM2"/>
</dbReference>
<keyword evidence="2 6" id="KW-0812">Transmembrane</keyword>
<evidence type="ECO:0000256" key="5">
    <source>
        <dbReference type="SAM" id="MobiDB-lite"/>
    </source>
</evidence>
<evidence type="ECO:0000313" key="8">
    <source>
        <dbReference type="Proteomes" id="UP000237631"/>
    </source>
</evidence>
<name>A0A2S6C529_9PEZI</name>
<feature type="region of interest" description="Disordered" evidence="5">
    <location>
        <begin position="111"/>
        <end position="139"/>
    </location>
</feature>
<feature type="region of interest" description="Disordered" evidence="5">
    <location>
        <begin position="1"/>
        <end position="45"/>
    </location>
</feature>
<accession>A0A2S6C529</accession>
<dbReference type="GO" id="GO:0016020">
    <property type="term" value="C:membrane"/>
    <property type="evidence" value="ECO:0007669"/>
    <property type="project" value="UniProtKB-SubCell"/>
</dbReference>
<sequence length="380" mass="42508">MGDTDLERQALPSESNGRHGSRPDVKTGKEPTTHPDTRRTTSFSEELDYKLEDIRDVQRIEFVPAQDIAQESSSVNHAEVVLLQRPRLETARSVVDQLGVHKEFFLQHFFPPRQDDESEDDDEDKNATEPWWHLSGSTDSGPLMQFEPGSLCFSEPVCVERGTKLGKQLSSGRKIHALDEILGLIWLEAFKTSLEDAGKVEHEGAPAPDTQTPDQRAAEDITSDPMDDPPFVRSRDELHHPNSAQTNHESSSFSNIHGKDSATLRYLDENYKKIEADLDEHYMEIQAYLKRLEDEVKETFQLLAISIQIKDTAVAKTQASRATALTVIATIYLPASLAVGAFGMNTEYLGAELSIKWPIILTAALFAPSAIVLLILFLRE</sequence>
<dbReference type="Pfam" id="PF01544">
    <property type="entry name" value="CorA"/>
    <property type="match status" value="1"/>
</dbReference>
<feature type="region of interest" description="Disordered" evidence="5">
    <location>
        <begin position="200"/>
        <end position="256"/>
    </location>
</feature>
<comment type="subcellular location">
    <subcellularLocation>
        <location evidence="1">Membrane</location>
        <topology evidence="1">Multi-pass membrane protein</topology>
    </subcellularLocation>
</comment>
<gene>
    <name evidence="7" type="ORF">CBER1_07839</name>
</gene>
<dbReference type="EMBL" id="PNEN01000554">
    <property type="protein sequence ID" value="PPJ54838.1"/>
    <property type="molecule type" value="Genomic_DNA"/>
</dbReference>
<evidence type="ECO:0000256" key="3">
    <source>
        <dbReference type="ARBA" id="ARBA00022989"/>
    </source>
</evidence>
<dbReference type="SUPFAM" id="SSF144083">
    <property type="entry name" value="Magnesium transport protein CorA, transmembrane region"/>
    <property type="match status" value="1"/>
</dbReference>
<evidence type="ECO:0000256" key="4">
    <source>
        <dbReference type="ARBA" id="ARBA00023136"/>
    </source>
</evidence>
<feature type="transmembrane region" description="Helical" evidence="6">
    <location>
        <begin position="322"/>
        <end position="343"/>
    </location>
</feature>
<reference evidence="8" key="1">
    <citation type="journal article" date="2017" name="bioRxiv">
        <title>Conservation of a gene cluster reveals novel cercosporin biosynthetic mechanisms and extends production to the genus Colletotrichum.</title>
        <authorList>
            <person name="de Jonge R."/>
            <person name="Ebert M.K."/>
            <person name="Huitt-Roehl C.R."/>
            <person name="Pal P."/>
            <person name="Suttle J.C."/>
            <person name="Spanner R.E."/>
            <person name="Neubauer J.D."/>
            <person name="Jurick W.M.II."/>
            <person name="Stott K.A."/>
            <person name="Secor G.A."/>
            <person name="Thomma B.P.H.J."/>
            <person name="Van de Peer Y."/>
            <person name="Townsend C.A."/>
            <person name="Bolton M.D."/>
        </authorList>
    </citation>
    <scope>NUCLEOTIDE SEQUENCE [LARGE SCALE GENOMIC DNA]</scope>
    <source>
        <strain evidence="8">CBS538.71</strain>
    </source>
</reference>
<keyword evidence="4 6" id="KW-0472">Membrane</keyword>